<accession>A0A4R6SHM6</accession>
<dbReference type="EMBL" id="SNXZ01000002">
    <property type="protein sequence ID" value="TDQ01315.1"/>
    <property type="molecule type" value="Genomic_DNA"/>
</dbReference>
<feature type="region of interest" description="Disordered" evidence="1">
    <location>
        <begin position="234"/>
        <end position="357"/>
    </location>
</feature>
<protein>
    <submittedName>
        <fullName evidence="2">Uncharacterized protein</fullName>
    </submittedName>
</protein>
<dbReference type="Proteomes" id="UP000295444">
    <property type="component" value="Unassembled WGS sequence"/>
</dbReference>
<feature type="compositionally biased region" description="Basic and acidic residues" evidence="1">
    <location>
        <begin position="331"/>
        <end position="342"/>
    </location>
</feature>
<evidence type="ECO:0000313" key="2">
    <source>
        <dbReference type="EMBL" id="TDQ01315.1"/>
    </source>
</evidence>
<sequence length="357" mass="39789">MAQCGALMRDGSPCGLLVARDGERCYRHETPEDARHRLASELVVQSRTRAEVLVPDRVVSALDHCARLVTSEQWRDAVAGMVITRVPDKTWTSLLTSGRSDRCLALANTAADVLIAGKSPRGPLFRRMRVAAGMGRTDQRFARQLAKRIKLPAAARATAVGRGLQVTGILLCLADGQDLDRCQCFVDLARTEFKQRVKQILVAAAHDWVNLALYPGRGQHGRTLGEVRPMRYRAEAEQSRTDLPPVSRTDLPPYQPRHELPSTLSRTDLPPVRQPRHELPSTQSRTDLPPVRQPRHELPSTQSRTDLPPVRQRIDLGPRPVHPEIPPMRAADSDIRPVRPRTELGPNAMWRQGPAES</sequence>
<gene>
    <name evidence="2" type="ORF">EV186_1021183</name>
</gene>
<keyword evidence="3" id="KW-1185">Reference proteome</keyword>
<evidence type="ECO:0000313" key="3">
    <source>
        <dbReference type="Proteomes" id="UP000295444"/>
    </source>
</evidence>
<reference evidence="2 3" key="1">
    <citation type="submission" date="2019-03" db="EMBL/GenBank/DDBJ databases">
        <title>Genomic Encyclopedia of Type Strains, Phase IV (KMG-IV): sequencing the most valuable type-strain genomes for metagenomic binning, comparative biology and taxonomic classification.</title>
        <authorList>
            <person name="Goeker M."/>
        </authorList>
    </citation>
    <scope>NUCLEOTIDE SEQUENCE [LARGE SCALE GENOMIC DNA]</scope>
    <source>
        <strain evidence="2 3">DSM 45361</strain>
    </source>
</reference>
<evidence type="ECO:0000256" key="1">
    <source>
        <dbReference type="SAM" id="MobiDB-lite"/>
    </source>
</evidence>
<dbReference type="AlphaFoldDB" id="A0A4R6SHM6"/>
<comment type="caution">
    <text evidence="2">The sequence shown here is derived from an EMBL/GenBank/DDBJ whole genome shotgun (WGS) entry which is preliminary data.</text>
</comment>
<organism evidence="2 3">
    <name type="scientific">Labedaea rhizosphaerae</name>
    <dbReference type="NCBI Taxonomy" id="598644"/>
    <lineage>
        <taxon>Bacteria</taxon>
        <taxon>Bacillati</taxon>
        <taxon>Actinomycetota</taxon>
        <taxon>Actinomycetes</taxon>
        <taxon>Pseudonocardiales</taxon>
        <taxon>Pseudonocardiaceae</taxon>
        <taxon>Labedaea</taxon>
    </lineage>
</organism>
<proteinExistence type="predicted"/>
<name>A0A4R6SHM6_LABRH</name>